<accession>A0ACA9PXR6</accession>
<name>A0ACA9PXR6_9GLOM</name>
<proteinExistence type="predicted"/>
<organism evidence="1 2">
    <name type="scientific">Acaulospora colombiana</name>
    <dbReference type="NCBI Taxonomy" id="27376"/>
    <lineage>
        <taxon>Eukaryota</taxon>
        <taxon>Fungi</taxon>
        <taxon>Fungi incertae sedis</taxon>
        <taxon>Mucoromycota</taxon>
        <taxon>Glomeromycotina</taxon>
        <taxon>Glomeromycetes</taxon>
        <taxon>Diversisporales</taxon>
        <taxon>Acaulosporaceae</taxon>
        <taxon>Acaulospora</taxon>
    </lineage>
</organism>
<gene>
    <name evidence="1" type="ORF">ACOLOM_LOCUS11468</name>
</gene>
<keyword evidence="2" id="KW-1185">Reference proteome</keyword>
<feature type="non-terminal residue" evidence="1">
    <location>
        <position position="1"/>
    </location>
</feature>
<comment type="caution">
    <text evidence="1">The sequence shown here is derived from an EMBL/GenBank/DDBJ whole genome shotgun (WGS) entry which is preliminary data.</text>
</comment>
<evidence type="ECO:0000313" key="1">
    <source>
        <dbReference type="EMBL" id="CAG8728045.1"/>
    </source>
</evidence>
<dbReference type="EMBL" id="CAJVPT010041516">
    <property type="protein sequence ID" value="CAG8728045.1"/>
    <property type="molecule type" value="Genomic_DNA"/>
</dbReference>
<sequence>KGKLLAPVWPNAVRGREGESSVRRAEAGRREQVSALIWETSILSREDYSWSRVVGGDGPASRSGALSPGMDWLSAEQRDIVSAVVLAIQSDK</sequence>
<dbReference type="Proteomes" id="UP000789525">
    <property type="component" value="Unassembled WGS sequence"/>
</dbReference>
<protein>
    <submittedName>
        <fullName evidence="1">9382_t:CDS:1</fullName>
    </submittedName>
</protein>
<reference evidence="1" key="1">
    <citation type="submission" date="2021-06" db="EMBL/GenBank/DDBJ databases">
        <authorList>
            <person name="Kallberg Y."/>
            <person name="Tangrot J."/>
            <person name="Rosling A."/>
        </authorList>
    </citation>
    <scope>NUCLEOTIDE SEQUENCE</scope>
    <source>
        <strain evidence="1">CL356</strain>
    </source>
</reference>
<evidence type="ECO:0000313" key="2">
    <source>
        <dbReference type="Proteomes" id="UP000789525"/>
    </source>
</evidence>